<keyword evidence="1" id="KW-0812">Transmembrane</keyword>
<feature type="signal peptide" evidence="2">
    <location>
        <begin position="1"/>
        <end position="18"/>
    </location>
</feature>
<evidence type="ECO:0000256" key="1">
    <source>
        <dbReference type="SAM" id="Phobius"/>
    </source>
</evidence>
<evidence type="ECO:0000313" key="4">
    <source>
        <dbReference type="Proteomes" id="UP001363151"/>
    </source>
</evidence>
<keyword evidence="1" id="KW-1133">Transmembrane helix</keyword>
<keyword evidence="1" id="KW-0472">Membrane</keyword>
<evidence type="ECO:0000256" key="2">
    <source>
        <dbReference type="SAM" id="SignalP"/>
    </source>
</evidence>
<gene>
    <name evidence="3" type="ORF">SO694_00019434</name>
</gene>
<organism evidence="3 4">
    <name type="scientific">Aureococcus anophagefferens</name>
    <name type="common">Harmful bloom alga</name>
    <dbReference type="NCBI Taxonomy" id="44056"/>
    <lineage>
        <taxon>Eukaryota</taxon>
        <taxon>Sar</taxon>
        <taxon>Stramenopiles</taxon>
        <taxon>Ochrophyta</taxon>
        <taxon>Pelagophyceae</taxon>
        <taxon>Pelagomonadales</taxon>
        <taxon>Pelagomonadaceae</taxon>
        <taxon>Aureococcus</taxon>
    </lineage>
</organism>
<keyword evidence="4" id="KW-1185">Reference proteome</keyword>
<feature type="chain" id="PRO_5047482224" description="Reelin domain-containing protein" evidence="2">
    <location>
        <begin position="19"/>
        <end position="209"/>
    </location>
</feature>
<dbReference type="EMBL" id="JBBJCI010000152">
    <property type="protein sequence ID" value="KAK7241894.1"/>
    <property type="molecule type" value="Genomic_DNA"/>
</dbReference>
<reference evidence="3 4" key="1">
    <citation type="submission" date="2024-03" db="EMBL/GenBank/DDBJ databases">
        <title>Aureococcus anophagefferens CCMP1851 and Kratosvirus quantuckense: Draft genome of a second virus-susceptible host strain in the model system.</title>
        <authorList>
            <person name="Chase E."/>
            <person name="Truchon A.R."/>
            <person name="Schepens W."/>
            <person name="Wilhelm S.W."/>
        </authorList>
    </citation>
    <scope>NUCLEOTIDE SEQUENCE [LARGE SCALE GENOMIC DNA]</scope>
    <source>
        <strain evidence="3 4">CCMP1851</strain>
    </source>
</reference>
<accession>A0ABR1G051</accession>
<feature type="transmembrane region" description="Helical" evidence="1">
    <location>
        <begin position="176"/>
        <end position="195"/>
    </location>
</feature>
<name>A0ABR1G051_AURAN</name>
<dbReference type="Proteomes" id="UP001363151">
    <property type="component" value="Unassembled WGS sequence"/>
</dbReference>
<evidence type="ECO:0000313" key="3">
    <source>
        <dbReference type="EMBL" id="KAK7241894.1"/>
    </source>
</evidence>
<comment type="caution">
    <text evidence="3">The sequence shown here is derived from an EMBL/GenBank/DDBJ whole genome shotgun (WGS) entry which is preliminary data.</text>
</comment>
<protein>
    <recommendedName>
        <fullName evidence="5">Reelin domain-containing protein</fullName>
    </recommendedName>
</protein>
<keyword evidence="2" id="KW-0732">Signal</keyword>
<proteinExistence type="predicted"/>
<sequence length="209" mass="22280">MVCAASCLVALLPPLAAGEMNAGWSCDGPLPSVHGPSSGDLVAGEIELLLHSTPLDPREAHAEVLGSTVELELVAPPGIDGLEGFLITASKGFVRAADLNGQRSDCTHGGVTHVPTPSKKRKYTVDFGLPHKYGDVDLKVVALAGSREWYESTLHFYVGEEEADAATHKSRSSRQMILILVVVCATLGTTLYVGISSWPTEAPHRQKWQ</sequence>
<evidence type="ECO:0008006" key="5">
    <source>
        <dbReference type="Google" id="ProtNLM"/>
    </source>
</evidence>